<protein>
    <submittedName>
        <fullName evidence="1">Uncharacterized protein</fullName>
    </submittedName>
</protein>
<evidence type="ECO:0000313" key="2">
    <source>
        <dbReference type="Proteomes" id="UP000297245"/>
    </source>
</evidence>
<dbReference type="EMBL" id="ML179118">
    <property type="protein sequence ID" value="THU99499.1"/>
    <property type="molecule type" value="Genomic_DNA"/>
</dbReference>
<dbReference type="AlphaFoldDB" id="A0A4S8MAR8"/>
<reference evidence="1 2" key="1">
    <citation type="journal article" date="2019" name="Nat. Ecol. Evol.">
        <title>Megaphylogeny resolves global patterns of mushroom evolution.</title>
        <authorList>
            <person name="Varga T."/>
            <person name="Krizsan K."/>
            <person name="Foldi C."/>
            <person name="Dima B."/>
            <person name="Sanchez-Garcia M."/>
            <person name="Sanchez-Ramirez S."/>
            <person name="Szollosi G.J."/>
            <person name="Szarkandi J.G."/>
            <person name="Papp V."/>
            <person name="Albert L."/>
            <person name="Andreopoulos W."/>
            <person name="Angelini C."/>
            <person name="Antonin V."/>
            <person name="Barry K.W."/>
            <person name="Bougher N.L."/>
            <person name="Buchanan P."/>
            <person name="Buyck B."/>
            <person name="Bense V."/>
            <person name="Catcheside P."/>
            <person name="Chovatia M."/>
            <person name="Cooper J."/>
            <person name="Damon W."/>
            <person name="Desjardin D."/>
            <person name="Finy P."/>
            <person name="Geml J."/>
            <person name="Haridas S."/>
            <person name="Hughes K."/>
            <person name="Justo A."/>
            <person name="Karasinski D."/>
            <person name="Kautmanova I."/>
            <person name="Kiss B."/>
            <person name="Kocsube S."/>
            <person name="Kotiranta H."/>
            <person name="LaButti K.M."/>
            <person name="Lechner B.E."/>
            <person name="Liimatainen K."/>
            <person name="Lipzen A."/>
            <person name="Lukacs Z."/>
            <person name="Mihaltcheva S."/>
            <person name="Morgado L.N."/>
            <person name="Niskanen T."/>
            <person name="Noordeloos M.E."/>
            <person name="Ohm R.A."/>
            <person name="Ortiz-Santana B."/>
            <person name="Ovrebo C."/>
            <person name="Racz N."/>
            <person name="Riley R."/>
            <person name="Savchenko A."/>
            <person name="Shiryaev A."/>
            <person name="Soop K."/>
            <person name="Spirin V."/>
            <person name="Szebenyi C."/>
            <person name="Tomsovsky M."/>
            <person name="Tulloss R.E."/>
            <person name="Uehling J."/>
            <person name="Grigoriev I.V."/>
            <person name="Vagvolgyi C."/>
            <person name="Papp T."/>
            <person name="Martin F.M."/>
            <person name="Miettinen O."/>
            <person name="Hibbett D.S."/>
            <person name="Nagy L.G."/>
        </authorList>
    </citation>
    <scope>NUCLEOTIDE SEQUENCE [LARGE SCALE GENOMIC DNA]</scope>
    <source>
        <strain evidence="1 2">CBS 962.96</strain>
    </source>
</reference>
<sequence>MSSIQSQALILCSKFDPAVVLQDAFRADSVICAFLQASLGNSFYNNPLLTTDVRELKNEDGSVEFMLDQAFADGLWRKVGIILSVLSVAIGYGSYPAPINIPAIHRDIPFLTDFSDIKTIDIDHFPANPLVGLRVGSIQALQEILETLNFALLQYSRWIYHRVKHITQEGRFAQTPIRDNSQIVDLLLLHFLFYRDRDRSYTVAITYRVVANG</sequence>
<gene>
    <name evidence="1" type="ORF">K435DRAFT_855591</name>
</gene>
<dbReference type="Proteomes" id="UP000297245">
    <property type="component" value="Unassembled WGS sequence"/>
</dbReference>
<organism evidence="1 2">
    <name type="scientific">Dendrothele bispora (strain CBS 962.96)</name>
    <dbReference type="NCBI Taxonomy" id="1314807"/>
    <lineage>
        <taxon>Eukaryota</taxon>
        <taxon>Fungi</taxon>
        <taxon>Dikarya</taxon>
        <taxon>Basidiomycota</taxon>
        <taxon>Agaricomycotina</taxon>
        <taxon>Agaricomycetes</taxon>
        <taxon>Agaricomycetidae</taxon>
        <taxon>Agaricales</taxon>
        <taxon>Agaricales incertae sedis</taxon>
        <taxon>Dendrothele</taxon>
    </lineage>
</organism>
<proteinExistence type="predicted"/>
<accession>A0A4S8MAR8</accession>
<evidence type="ECO:0000313" key="1">
    <source>
        <dbReference type="EMBL" id="THU99499.1"/>
    </source>
</evidence>
<keyword evidence="2" id="KW-1185">Reference proteome</keyword>
<name>A0A4S8MAR8_DENBC</name>